<evidence type="ECO:0000313" key="2">
    <source>
        <dbReference type="Proteomes" id="UP001108027"/>
    </source>
</evidence>
<gene>
    <name evidence="1" type="ORF">LL252_00030</name>
</gene>
<accession>A0A9Q3UJ17</accession>
<dbReference type="RefSeq" id="WP_204427372.1">
    <property type="nucleotide sequence ID" value="NZ_ARXL01000004.1"/>
</dbReference>
<organism evidence="1 2">
    <name type="scientific">Alloalcanivorax marinus</name>
    <dbReference type="NCBI Taxonomy" id="1177169"/>
    <lineage>
        <taxon>Bacteria</taxon>
        <taxon>Pseudomonadati</taxon>
        <taxon>Pseudomonadota</taxon>
        <taxon>Gammaproteobacteria</taxon>
        <taxon>Oceanospirillales</taxon>
        <taxon>Alcanivoracaceae</taxon>
        <taxon>Alloalcanivorax</taxon>
    </lineage>
</organism>
<proteinExistence type="predicted"/>
<sequence>MAGMEETGRLIRLYPVPFRFLTEEQKFRKWQWINARIEKTKDDHRPESHRIYVDDLERQEPLSTRQGWLERRQAIQSIPIFSSFDDLEGARVEQDISLGLLRPKKLVELEINPTKEKGWTQEELDKLMQLQKQGELFQETRSSVRVLQKIPFDFHYHYECETPAGPQIYKNKIVDWEACALYRKLIAQHGPQGWQAPFRDKLIRQMGETDLLFLMGNMHRHRHQWLIVSLIYPPKEPQQALF</sequence>
<keyword evidence="2" id="KW-1185">Reference proteome</keyword>
<dbReference type="Proteomes" id="UP001108027">
    <property type="component" value="Unassembled WGS sequence"/>
</dbReference>
<comment type="caution">
    <text evidence="1">The sequence shown here is derived from an EMBL/GenBank/DDBJ whole genome shotgun (WGS) entry which is preliminary data.</text>
</comment>
<name>A0A9Q3UJ17_9GAMM</name>
<dbReference type="AlphaFoldDB" id="A0A9Q3UJ17"/>
<protein>
    <submittedName>
        <fullName evidence="1">Uncharacterized protein</fullName>
    </submittedName>
</protein>
<evidence type="ECO:0000313" key="1">
    <source>
        <dbReference type="EMBL" id="MCC4306941.1"/>
    </source>
</evidence>
<dbReference type="EMBL" id="JAJGNA010000001">
    <property type="protein sequence ID" value="MCC4306941.1"/>
    <property type="molecule type" value="Genomic_DNA"/>
</dbReference>
<reference evidence="1" key="1">
    <citation type="submission" date="2021-10" db="EMBL/GenBank/DDBJ databases">
        <title>The diversity and Nitrogen Metabolism of Culturable Nitrate-Utilizing Bacteria Within the Oxygen Minimum Zone of the Changjiang (Yangtze River)Estuary.</title>
        <authorList>
            <person name="Zhang D."/>
            <person name="Zheng J."/>
            <person name="Liu S."/>
            <person name="He W."/>
        </authorList>
    </citation>
    <scope>NUCLEOTIDE SEQUENCE</scope>
    <source>
        <strain evidence="1">FXH-223</strain>
    </source>
</reference>